<reference evidence="9" key="2">
    <citation type="journal article" date="2018" name="BMC Genomics">
        <title>A manually annotated Actinidia chinensis var. chinensis (kiwifruit) genome highlights the challenges associated with draft genomes and gene prediction in plants.</title>
        <authorList>
            <person name="Pilkington S.M."/>
            <person name="Crowhurst R."/>
            <person name="Hilario E."/>
            <person name="Nardozza S."/>
            <person name="Fraser L."/>
            <person name="Peng Y."/>
            <person name="Gunaseelan K."/>
            <person name="Simpson R."/>
            <person name="Tahir J."/>
            <person name="Deroles S.C."/>
            <person name="Templeton K."/>
            <person name="Luo Z."/>
            <person name="Davy M."/>
            <person name="Cheng C."/>
            <person name="McNeilage M."/>
            <person name="Scaglione D."/>
            <person name="Liu Y."/>
            <person name="Zhang Q."/>
            <person name="Datson P."/>
            <person name="De Silva N."/>
            <person name="Gardiner S.E."/>
            <person name="Bassett H."/>
            <person name="Chagne D."/>
            <person name="McCallum J."/>
            <person name="Dzierzon H."/>
            <person name="Deng C."/>
            <person name="Wang Y.Y."/>
            <person name="Barron L."/>
            <person name="Manako K."/>
            <person name="Bowen J."/>
            <person name="Foster T.M."/>
            <person name="Erridge Z.A."/>
            <person name="Tiffin H."/>
            <person name="Waite C.N."/>
            <person name="Davies K.M."/>
            <person name="Grierson E.P."/>
            <person name="Laing W.A."/>
            <person name="Kirk R."/>
            <person name="Chen X."/>
            <person name="Wood M."/>
            <person name="Montefiori M."/>
            <person name="Brummell D.A."/>
            <person name="Schwinn K.E."/>
            <person name="Catanach A."/>
            <person name="Fullerton C."/>
            <person name="Li D."/>
            <person name="Meiyalaghan S."/>
            <person name="Nieuwenhuizen N."/>
            <person name="Read N."/>
            <person name="Prakash R."/>
            <person name="Hunter D."/>
            <person name="Zhang H."/>
            <person name="McKenzie M."/>
            <person name="Knabel M."/>
            <person name="Harris A."/>
            <person name="Allan A.C."/>
            <person name="Gleave A."/>
            <person name="Chen A."/>
            <person name="Janssen B.J."/>
            <person name="Plunkett B."/>
            <person name="Ampomah-Dwamena C."/>
            <person name="Voogd C."/>
            <person name="Leif D."/>
            <person name="Lafferty D."/>
            <person name="Souleyre E.J.F."/>
            <person name="Varkonyi-Gasic E."/>
            <person name="Gambi F."/>
            <person name="Hanley J."/>
            <person name="Yao J.L."/>
            <person name="Cheung J."/>
            <person name="David K.M."/>
            <person name="Warren B."/>
            <person name="Marsh K."/>
            <person name="Snowden K.C."/>
            <person name="Lin-Wang K."/>
            <person name="Brian L."/>
            <person name="Martinez-Sanchez M."/>
            <person name="Wang M."/>
            <person name="Ileperuma N."/>
            <person name="Macnee N."/>
            <person name="Campin R."/>
            <person name="McAtee P."/>
            <person name="Drummond R.S.M."/>
            <person name="Espley R.V."/>
            <person name="Ireland H.S."/>
            <person name="Wu R."/>
            <person name="Atkinson R.G."/>
            <person name="Karunairetnam S."/>
            <person name="Bulley S."/>
            <person name="Chunkath S."/>
            <person name="Hanley Z."/>
            <person name="Storey R."/>
            <person name="Thrimawithana A.H."/>
            <person name="Thomson S."/>
            <person name="David C."/>
            <person name="Testolin R."/>
            <person name="Huang H."/>
            <person name="Hellens R.P."/>
            <person name="Schaffer R.J."/>
        </authorList>
    </citation>
    <scope>NUCLEOTIDE SEQUENCE [LARGE SCALE GENOMIC DNA]</scope>
    <source>
        <strain evidence="9">cv. Red5</strain>
    </source>
</reference>
<dbReference type="Gene3D" id="3.40.1810.10">
    <property type="entry name" value="Transcription factor, MADS-box"/>
    <property type="match status" value="1"/>
</dbReference>
<name>A0A2R6RJZ2_ACTCC</name>
<dbReference type="PANTHER" id="PTHR48019">
    <property type="entry name" value="SERUM RESPONSE FACTOR HOMOLOG"/>
    <property type="match status" value="1"/>
</dbReference>
<comment type="subcellular location">
    <subcellularLocation>
        <location evidence="1">Nucleus</location>
    </subcellularLocation>
</comment>
<evidence type="ECO:0000256" key="2">
    <source>
        <dbReference type="ARBA" id="ARBA00023015"/>
    </source>
</evidence>
<feature type="region of interest" description="Disordered" evidence="6">
    <location>
        <begin position="158"/>
        <end position="209"/>
    </location>
</feature>
<feature type="compositionally biased region" description="Basic and acidic residues" evidence="6">
    <location>
        <begin position="166"/>
        <end position="184"/>
    </location>
</feature>
<dbReference type="OMA" id="REDQQSM"/>
<evidence type="ECO:0000313" key="8">
    <source>
        <dbReference type="EMBL" id="PSS30323.1"/>
    </source>
</evidence>
<keyword evidence="9" id="KW-1185">Reference proteome</keyword>
<evidence type="ECO:0000256" key="6">
    <source>
        <dbReference type="SAM" id="MobiDB-lite"/>
    </source>
</evidence>
<dbReference type="EMBL" id="NKQK01000005">
    <property type="protein sequence ID" value="PSS30323.1"/>
    <property type="molecule type" value="Genomic_DNA"/>
</dbReference>
<dbReference type="InterPro" id="IPR033896">
    <property type="entry name" value="MEF2-like_N"/>
</dbReference>
<dbReference type="GO" id="GO:0000977">
    <property type="term" value="F:RNA polymerase II transcription regulatory region sequence-specific DNA binding"/>
    <property type="evidence" value="ECO:0007669"/>
    <property type="project" value="InterPro"/>
</dbReference>
<evidence type="ECO:0000256" key="3">
    <source>
        <dbReference type="ARBA" id="ARBA00023125"/>
    </source>
</evidence>
<dbReference type="SUPFAM" id="SSF55455">
    <property type="entry name" value="SRF-like"/>
    <property type="match status" value="1"/>
</dbReference>
<keyword evidence="2" id="KW-0805">Transcription regulation</keyword>
<keyword evidence="3" id="KW-0238">DNA-binding</keyword>
<dbReference type="InParanoid" id="A0A2R6RJZ2"/>
<dbReference type="PROSITE" id="PS50066">
    <property type="entry name" value="MADS_BOX_2"/>
    <property type="match status" value="1"/>
</dbReference>
<dbReference type="Proteomes" id="UP000241394">
    <property type="component" value="Chromosome LG5"/>
</dbReference>
<sequence length="242" mass="28081">MGRGKVELKRIEDKNSRQVTFSKRRSGLIKKARELSILCETEIALFIFSARGRLYEFITGDSLRKILERYQINKDDEAAGGSVQEPSKFPAESANNWRGNNPLQMLQRHFEEQKVEQQDVTELTQLEHQLDAITRQLDAQLRKMRIRKSQLMREAVTALHGKKKQLREDQQSMETEKKQLREDQQSMETEMGAMSNEASMDTDLHHRELLHQAKEVDPLVDLEIYAFDDDNTNTSTVPQPPL</sequence>
<dbReference type="InterPro" id="IPR002100">
    <property type="entry name" value="TF_MADSbox"/>
</dbReference>
<dbReference type="GO" id="GO:0005634">
    <property type="term" value="C:nucleus"/>
    <property type="evidence" value="ECO:0007669"/>
    <property type="project" value="UniProtKB-SubCell"/>
</dbReference>
<dbReference type="SMR" id="A0A2R6RJZ2"/>
<evidence type="ECO:0000313" key="9">
    <source>
        <dbReference type="Proteomes" id="UP000241394"/>
    </source>
</evidence>
<evidence type="ECO:0000256" key="5">
    <source>
        <dbReference type="ARBA" id="ARBA00023242"/>
    </source>
</evidence>
<dbReference type="InterPro" id="IPR050142">
    <property type="entry name" value="MADS-box/MEF2_TF"/>
</dbReference>
<dbReference type="Gramene" id="PSS30323">
    <property type="protein sequence ID" value="PSS30323"/>
    <property type="gene ID" value="CEY00_Acc05562"/>
</dbReference>
<dbReference type="SMART" id="SM00432">
    <property type="entry name" value="MADS"/>
    <property type="match status" value="1"/>
</dbReference>
<keyword evidence="4" id="KW-0804">Transcription</keyword>
<dbReference type="GO" id="GO:0045944">
    <property type="term" value="P:positive regulation of transcription by RNA polymerase II"/>
    <property type="evidence" value="ECO:0007669"/>
    <property type="project" value="InterPro"/>
</dbReference>
<protein>
    <submittedName>
        <fullName evidence="8">Agamous-like MADS-box protein</fullName>
    </submittedName>
</protein>
<dbReference type="Pfam" id="PF00319">
    <property type="entry name" value="SRF-TF"/>
    <property type="match status" value="1"/>
</dbReference>
<dbReference type="OrthoDB" id="1898716at2759"/>
<evidence type="ECO:0000256" key="1">
    <source>
        <dbReference type="ARBA" id="ARBA00004123"/>
    </source>
</evidence>
<feature type="region of interest" description="Disordered" evidence="6">
    <location>
        <begin position="77"/>
        <end position="97"/>
    </location>
</feature>
<evidence type="ECO:0000256" key="4">
    <source>
        <dbReference type="ARBA" id="ARBA00023163"/>
    </source>
</evidence>
<dbReference type="GO" id="GO:0046983">
    <property type="term" value="F:protein dimerization activity"/>
    <property type="evidence" value="ECO:0007669"/>
    <property type="project" value="InterPro"/>
</dbReference>
<organism evidence="8 9">
    <name type="scientific">Actinidia chinensis var. chinensis</name>
    <name type="common">Chinese soft-hair kiwi</name>
    <dbReference type="NCBI Taxonomy" id="1590841"/>
    <lineage>
        <taxon>Eukaryota</taxon>
        <taxon>Viridiplantae</taxon>
        <taxon>Streptophyta</taxon>
        <taxon>Embryophyta</taxon>
        <taxon>Tracheophyta</taxon>
        <taxon>Spermatophyta</taxon>
        <taxon>Magnoliopsida</taxon>
        <taxon>eudicotyledons</taxon>
        <taxon>Gunneridae</taxon>
        <taxon>Pentapetalae</taxon>
        <taxon>asterids</taxon>
        <taxon>Ericales</taxon>
        <taxon>Actinidiaceae</taxon>
        <taxon>Actinidia</taxon>
    </lineage>
</organism>
<dbReference type="AlphaFoldDB" id="A0A2R6RJZ2"/>
<dbReference type="CDD" id="cd00265">
    <property type="entry name" value="MADS_MEF2_like"/>
    <property type="match status" value="1"/>
</dbReference>
<feature type="domain" description="MADS-box" evidence="7">
    <location>
        <begin position="1"/>
        <end position="61"/>
    </location>
</feature>
<keyword evidence="5" id="KW-0539">Nucleus</keyword>
<dbReference type="PRINTS" id="PR00404">
    <property type="entry name" value="MADSDOMAIN"/>
</dbReference>
<dbReference type="STRING" id="1590841.A0A2R6RJZ2"/>
<gene>
    <name evidence="8" type="ORF">CEY00_Acc05562</name>
</gene>
<comment type="caution">
    <text evidence="8">The sequence shown here is derived from an EMBL/GenBank/DDBJ whole genome shotgun (WGS) entry which is preliminary data.</text>
</comment>
<proteinExistence type="predicted"/>
<reference evidence="8 9" key="1">
    <citation type="submission" date="2017-07" db="EMBL/GenBank/DDBJ databases">
        <title>An improved, manually edited Actinidia chinensis var. chinensis (kiwifruit) genome highlights the challenges associated with draft genomes and gene prediction in plants.</title>
        <authorList>
            <person name="Pilkington S."/>
            <person name="Crowhurst R."/>
            <person name="Hilario E."/>
            <person name="Nardozza S."/>
            <person name="Fraser L."/>
            <person name="Peng Y."/>
            <person name="Gunaseelan K."/>
            <person name="Simpson R."/>
            <person name="Tahir J."/>
            <person name="Deroles S."/>
            <person name="Templeton K."/>
            <person name="Luo Z."/>
            <person name="Davy M."/>
            <person name="Cheng C."/>
            <person name="Mcneilage M."/>
            <person name="Scaglione D."/>
            <person name="Liu Y."/>
            <person name="Zhang Q."/>
            <person name="Datson P."/>
            <person name="De Silva N."/>
            <person name="Gardiner S."/>
            <person name="Bassett H."/>
            <person name="Chagne D."/>
            <person name="Mccallum J."/>
            <person name="Dzierzon H."/>
            <person name="Deng C."/>
            <person name="Wang Y.-Y."/>
            <person name="Barron N."/>
            <person name="Manako K."/>
            <person name="Bowen J."/>
            <person name="Foster T."/>
            <person name="Erridge Z."/>
            <person name="Tiffin H."/>
            <person name="Waite C."/>
            <person name="Davies K."/>
            <person name="Grierson E."/>
            <person name="Laing W."/>
            <person name="Kirk R."/>
            <person name="Chen X."/>
            <person name="Wood M."/>
            <person name="Montefiori M."/>
            <person name="Brummell D."/>
            <person name="Schwinn K."/>
            <person name="Catanach A."/>
            <person name="Fullerton C."/>
            <person name="Li D."/>
            <person name="Meiyalaghan S."/>
            <person name="Nieuwenhuizen N."/>
            <person name="Read N."/>
            <person name="Prakash R."/>
            <person name="Hunter D."/>
            <person name="Zhang H."/>
            <person name="Mckenzie M."/>
            <person name="Knabel M."/>
            <person name="Harris A."/>
            <person name="Allan A."/>
            <person name="Chen A."/>
            <person name="Janssen B."/>
            <person name="Plunkett B."/>
            <person name="Dwamena C."/>
            <person name="Voogd C."/>
            <person name="Leif D."/>
            <person name="Lafferty D."/>
            <person name="Souleyre E."/>
            <person name="Varkonyi-Gasic E."/>
            <person name="Gambi F."/>
            <person name="Hanley J."/>
            <person name="Yao J.-L."/>
            <person name="Cheung J."/>
            <person name="David K."/>
            <person name="Warren B."/>
            <person name="Marsh K."/>
            <person name="Snowden K."/>
            <person name="Lin-Wang K."/>
            <person name="Brian L."/>
            <person name="Martinez-Sanchez M."/>
            <person name="Wang M."/>
            <person name="Ileperuma N."/>
            <person name="Macnee N."/>
            <person name="Campin R."/>
            <person name="Mcatee P."/>
            <person name="Drummond R."/>
            <person name="Espley R."/>
            <person name="Ireland H."/>
            <person name="Wu R."/>
            <person name="Atkinson R."/>
            <person name="Karunairetnam S."/>
            <person name="Bulley S."/>
            <person name="Chunkath S."/>
            <person name="Hanley Z."/>
            <person name="Storey R."/>
            <person name="Thrimawithana A."/>
            <person name="Thomson S."/>
            <person name="David C."/>
            <person name="Testolin R."/>
        </authorList>
    </citation>
    <scope>NUCLEOTIDE SEQUENCE [LARGE SCALE GENOMIC DNA]</scope>
    <source>
        <strain evidence="9">cv. Red5</strain>
        <tissue evidence="8">Young leaf</tissue>
    </source>
</reference>
<evidence type="ECO:0000259" key="7">
    <source>
        <dbReference type="PROSITE" id="PS50066"/>
    </source>
</evidence>
<accession>A0A2R6RJZ2</accession>
<dbReference type="InterPro" id="IPR036879">
    <property type="entry name" value="TF_MADSbox_sf"/>
</dbReference>